<dbReference type="GO" id="GO:0046653">
    <property type="term" value="P:tetrahydrofolate metabolic process"/>
    <property type="evidence" value="ECO:0007669"/>
    <property type="project" value="InterPro"/>
</dbReference>
<dbReference type="GO" id="GO:0008115">
    <property type="term" value="F:sarcosine oxidase activity"/>
    <property type="evidence" value="ECO:0007669"/>
    <property type="project" value="InterPro"/>
</dbReference>
<dbReference type="SUPFAM" id="SSF101790">
    <property type="entry name" value="Aminomethyltransferase beta-barrel domain"/>
    <property type="match status" value="1"/>
</dbReference>
<feature type="domain" description="GCVT N-terminal" evidence="3">
    <location>
        <begin position="614"/>
        <end position="886"/>
    </location>
</feature>
<dbReference type="InterPro" id="IPR028896">
    <property type="entry name" value="GcvT/YgfZ/DmdA"/>
</dbReference>
<protein>
    <submittedName>
        <fullName evidence="7">N-methylglutamate dehydrogenase subunit C</fullName>
    </submittedName>
</protein>
<dbReference type="Pfam" id="PF17806">
    <property type="entry name" value="SO_alpha_A3"/>
    <property type="match status" value="1"/>
</dbReference>
<dbReference type="InterPro" id="IPR042204">
    <property type="entry name" value="2Fe-2S-bd_N"/>
</dbReference>
<accession>A0A4R3R7D0</accession>
<dbReference type="Pfam" id="PF07992">
    <property type="entry name" value="Pyr_redox_2"/>
    <property type="match status" value="1"/>
</dbReference>
<evidence type="ECO:0000259" key="5">
    <source>
        <dbReference type="Pfam" id="PF08669"/>
    </source>
</evidence>
<dbReference type="Pfam" id="PF08669">
    <property type="entry name" value="GCV_T_C"/>
    <property type="match status" value="1"/>
</dbReference>
<gene>
    <name evidence="7" type="ORF">EV130_101694</name>
</gene>
<dbReference type="InterPro" id="IPR006277">
    <property type="entry name" value="Sarcosine_oxidase_asu"/>
</dbReference>
<dbReference type="EMBL" id="SMBJ01000001">
    <property type="protein sequence ID" value="TCU31118.1"/>
    <property type="molecule type" value="Genomic_DNA"/>
</dbReference>
<dbReference type="Pfam" id="PF01571">
    <property type="entry name" value="GCV_T"/>
    <property type="match status" value="1"/>
</dbReference>
<dbReference type="PANTHER" id="PTHR43757:SF2">
    <property type="entry name" value="AMINOMETHYLTRANSFERASE, MITOCHONDRIAL"/>
    <property type="match status" value="1"/>
</dbReference>
<dbReference type="InterPro" id="IPR013977">
    <property type="entry name" value="GcvT_C"/>
</dbReference>
<dbReference type="SUPFAM" id="SSF51905">
    <property type="entry name" value="FAD/NAD(P)-binding domain"/>
    <property type="match status" value="1"/>
</dbReference>
<evidence type="ECO:0000313" key="8">
    <source>
        <dbReference type="Proteomes" id="UP000295547"/>
    </source>
</evidence>
<evidence type="ECO:0000259" key="3">
    <source>
        <dbReference type="Pfam" id="PF01571"/>
    </source>
</evidence>
<dbReference type="PRINTS" id="PR00411">
    <property type="entry name" value="PNDRDTASEI"/>
</dbReference>
<dbReference type="Pfam" id="PF13510">
    <property type="entry name" value="Fer2_4"/>
    <property type="match status" value="1"/>
</dbReference>
<evidence type="ECO:0000256" key="2">
    <source>
        <dbReference type="ARBA" id="ARBA00023002"/>
    </source>
</evidence>
<dbReference type="Gene3D" id="3.30.1360.120">
    <property type="entry name" value="Probable tRNA modification gtpase trme, domain 1"/>
    <property type="match status" value="1"/>
</dbReference>
<dbReference type="InterPro" id="IPR023753">
    <property type="entry name" value="FAD/NAD-binding_dom"/>
</dbReference>
<dbReference type="SUPFAM" id="SSF103025">
    <property type="entry name" value="Folate-binding domain"/>
    <property type="match status" value="1"/>
</dbReference>
<dbReference type="PRINTS" id="PR00368">
    <property type="entry name" value="FADPNR"/>
</dbReference>
<comment type="similarity">
    <text evidence="1">Belongs to the GcvT family.</text>
</comment>
<dbReference type="InterPro" id="IPR006222">
    <property type="entry name" value="GCVT_N"/>
</dbReference>
<dbReference type="InterPro" id="IPR036188">
    <property type="entry name" value="FAD/NAD-bd_sf"/>
</dbReference>
<feature type="domain" description="FAD/NAD(P)-binding" evidence="4">
    <location>
        <begin position="184"/>
        <end position="318"/>
    </location>
</feature>
<dbReference type="PIRSF" id="PIRSF037980">
    <property type="entry name" value="SoxA"/>
    <property type="match status" value="1"/>
</dbReference>
<evidence type="ECO:0000259" key="4">
    <source>
        <dbReference type="Pfam" id="PF07992"/>
    </source>
</evidence>
<dbReference type="NCBIfam" id="TIGR01372">
    <property type="entry name" value="soxA"/>
    <property type="match status" value="1"/>
</dbReference>
<keyword evidence="2" id="KW-0560">Oxidoreductase</keyword>
<reference evidence="7 8" key="1">
    <citation type="submission" date="2019-03" db="EMBL/GenBank/DDBJ databases">
        <title>Genomic Encyclopedia of Type Strains, Phase IV (KMG-V): Genome sequencing to study the core and pangenomes of soil and plant-associated prokaryotes.</title>
        <authorList>
            <person name="Whitman W."/>
        </authorList>
    </citation>
    <scope>NUCLEOTIDE SEQUENCE [LARGE SCALE GENOMIC DNA]</scope>
    <source>
        <strain evidence="7 8">Gr42</strain>
    </source>
</reference>
<feature type="domain" description="SoxA A3" evidence="6">
    <location>
        <begin position="515"/>
        <end position="598"/>
    </location>
</feature>
<organism evidence="7 8">
    <name type="scientific">Rhizobium azibense</name>
    <dbReference type="NCBI Taxonomy" id="1136135"/>
    <lineage>
        <taxon>Bacteria</taxon>
        <taxon>Pseudomonadati</taxon>
        <taxon>Pseudomonadota</taxon>
        <taxon>Alphaproteobacteria</taxon>
        <taxon>Hyphomicrobiales</taxon>
        <taxon>Rhizobiaceae</taxon>
        <taxon>Rhizobium/Agrobacterium group</taxon>
        <taxon>Rhizobium</taxon>
    </lineage>
</organism>
<evidence type="ECO:0000259" key="6">
    <source>
        <dbReference type="Pfam" id="PF17806"/>
    </source>
</evidence>
<dbReference type="PANTHER" id="PTHR43757">
    <property type="entry name" value="AMINOMETHYLTRANSFERASE"/>
    <property type="match status" value="1"/>
</dbReference>
<sequence>MPRRYVWQEERFRRMTSYRLPQGGLIDRSKSLSFTFDGKVMQGLQGDSLASALLANGRQFVARSFKYHRPRGILTAGAAEPNALMTIGRGGRTEPNTRATMQELYAGLEAKSQNRWPSLGVDIGALNSLLSPFLGAGFYYKTFMWPAPFWEKIYEPFIRKAAGLGKATYQADPDAYDKCWAHCDLLVIGAGPAGLAAAISAGRAGARVILADEHSVAGGALLSETASIGSKAAADFADDCICELESMPNVTLLTRTTVFGWYDGNVFGAVERVQKHVCEPLPNIPVERLWRIVAKQSVLATGAEERPLVFGGNDIPGVTMASAMRCYLNRYALAPGKATAIFTTNDSGYALARDLEARGIQLVAIVDSREHGGNGYVGPARIIRGAVVSDARGGKALSAVDIRSKDRTERINVDGLAMAGGFSPIIHLACHRGGKPVWSNDNAAFLAPGNLNGMVLAGSACAVSGLAACLADGARQGAAMAEELGFKAAPAEFGAVENDTIAPPEKAVWSIAGVKGKAFVDFQNDVHRKDLYLAVSEGYGHVELAKRYTTNGMATDQGKLSNINAIGLLAEARGASPADVGTTTFRPFYTPVSFGALTGAHHGHHFQPVRKSPLHGWAEKNGAVFVETGLWYRSSWFPRKGENTWRESVDREVLNVRRNAGLCDVSMLGKIEICGKDAAQFLNRIYCNGFVNLPVGKARYGLMLREDGMIYDDGTTSRLEQDRFFMTTTTAYAAGVMNHLEFCAQALWPDLDVRLASVTDQWAQMAIAGPKARSILRKIVDDDISDLAFPFLAAKEISLFRGTLHGRLFRISFSGELAFELAVPAGYGESVADALMDAGKDDGIMPYGVEALGVMRIEKGHVTHNEINGTVVPADLGFAKMVSAAKADFIGKAMVGREALAAGDRPCLVGVVPLDSNRSFRTGSHVLSKNAAATLENDQGYVTSSAFSPHVGSTIGLALVKRGSDRHGEEVVVWNGLRNEITPARLCNPVFFDPQNKRLHV</sequence>
<evidence type="ECO:0000313" key="7">
    <source>
        <dbReference type="EMBL" id="TCU31118.1"/>
    </source>
</evidence>
<dbReference type="Gene3D" id="3.50.50.60">
    <property type="entry name" value="FAD/NAD(P)-binding domain"/>
    <property type="match status" value="1"/>
</dbReference>
<keyword evidence="8" id="KW-1185">Reference proteome</keyword>
<dbReference type="AlphaFoldDB" id="A0A4R3R7D0"/>
<dbReference type="Gene3D" id="3.10.20.440">
    <property type="entry name" value="2Fe-2S iron-sulphur cluster binding domain, sarcosine oxidase, alpha subunit, N-terminal domain"/>
    <property type="match status" value="1"/>
</dbReference>
<proteinExistence type="inferred from homology"/>
<comment type="caution">
    <text evidence="7">The sequence shown here is derived from an EMBL/GenBank/DDBJ whole genome shotgun (WGS) entry which is preliminary data.</text>
</comment>
<dbReference type="InterPro" id="IPR027266">
    <property type="entry name" value="TrmE/GcvT-like"/>
</dbReference>
<dbReference type="Proteomes" id="UP000295547">
    <property type="component" value="Unassembled WGS sequence"/>
</dbReference>
<name>A0A4R3R7D0_9HYPH</name>
<feature type="domain" description="Aminomethyltransferase C-terminal" evidence="5">
    <location>
        <begin position="908"/>
        <end position="993"/>
    </location>
</feature>
<evidence type="ECO:0000256" key="1">
    <source>
        <dbReference type="ARBA" id="ARBA00008609"/>
    </source>
</evidence>
<dbReference type="InterPro" id="IPR029043">
    <property type="entry name" value="GcvT/YgfZ_C"/>
</dbReference>
<dbReference type="InterPro" id="IPR041117">
    <property type="entry name" value="SoxA_A3"/>
</dbReference>